<comment type="caution">
    <text evidence="1">The sequence shown here is derived from an EMBL/GenBank/DDBJ whole genome shotgun (WGS) entry which is preliminary data.</text>
</comment>
<proteinExistence type="predicted"/>
<reference evidence="1 2" key="1">
    <citation type="submission" date="2015-12" db="EMBL/GenBank/DDBJ databases">
        <title>Dictyostelia acquired genes for synthesis and detection of signals that induce cell-type specialization by lateral gene transfer from prokaryotes.</title>
        <authorList>
            <person name="Gloeckner G."/>
            <person name="Schaap P."/>
        </authorList>
    </citation>
    <scope>NUCLEOTIDE SEQUENCE [LARGE SCALE GENOMIC DNA]</scope>
    <source>
        <strain evidence="1 2">TK</strain>
    </source>
</reference>
<accession>A0A151Z451</accession>
<protein>
    <submittedName>
        <fullName evidence="1">Uncharacterized protein</fullName>
    </submittedName>
</protein>
<organism evidence="1 2">
    <name type="scientific">Tieghemostelium lacteum</name>
    <name type="common">Slime mold</name>
    <name type="synonym">Dictyostelium lacteum</name>
    <dbReference type="NCBI Taxonomy" id="361077"/>
    <lineage>
        <taxon>Eukaryota</taxon>
        <taxon>Amoebozoa</taxon>
        <taxon>Evosea</taxon>
        <taxon>Eumycetozoa</taxon>
        <taxon>Dictyostelia</taxon>
        <taxon>Dictyosteliales</taxon>
        <taxon>Raperosteliaceae</taxon>
        <taxon>Tieghemostelium</taxon>
    </lineage>
</organism>
<keyword evidence="2" id="KW-1185">Reference proteome</keyword>
<evidence type="ECO:0000313" key="1">
    <source>
        <dbReference type="EMBL" id="KYQ88740.1"/>
    </source>
</evidence>
<dbReference type="EMBL" id="LODT01000048">
    <property type="protein sequence ID" value="KYQ88740.1"/>
    <property type="molecule type" value="Genomic_DNA"/>
</dbReference>
<sequence length="81" mass="9360">MSTPTDNTLIMHLPQSTKKVDIMDINDLELQFQNDKLEQFSNSNSVNNSPPDNNKMVFDPNSMQWKGNEDELDIFEDIDNL</sequence>
<dbReference type="Proteomes" id="UP000076078">
    <property type="component" value="Unassembled WGS sequence"/>
</dbReference>
<evidence type="ECO:0000313" key="2">
    <source>
        <dbReference type="Proteomes" id="UP000076078"/>
    </source>
</evidence>
<dbReference type="AlphaFoldDB" id="A0A151Z451"/>
<gene>
    <name evidence="1" type="ORF">DLAC_10768</name>
</gene>
<dbReference type="InParanoid" id="A0A151Z451"/>
<name>A0A151Z451_TIELA</name>
<dbReference type="OrthoDB" id="19159at2759"/>